<feature type="domain" description="GW" evidence="7">
    <location>
        <begin position="548"/>
        <end position="626"/>
    </location>
</feature>
<dbReference type="InterPro" id="IPR038200">
    <property type="entry name" value="GW_dom_sf"/>
</dbReference>
<dbReference type="SUPFAM" id="SSF82057">
    <property type="entry name" value="Prokaryotic SH3-related domain"/>
    <property type="match status" value="6"/>
</dbReference>
<dbReference type="EMBL" id="CP011102">
    <property type="protein sequence ID" value="AQY51643.1"/>
    <property type="molecule type" value="Genomic_DNA"/>
</dbReference>
<evidence type="ECO:0000313" key="8">
    <source>
        <dbReference type="EMBL" id="AQY51643.1"/>
    </source>
</evidence>
<feature type="chain" id="PRO_5010530858" evidence="6">
    <location>
        <begin position="24"/>
        <end position="706"/>
    </location>
</feature>
<keyword evidence="2" id="KW-0964">Secreted</keyword>
<dbReference type="NCBIfam" id="NF033202">
    <property type="entry name" value="GW_glycos_SH3"/>
    <property type="match status" value="6"/>
</dbReference>
<sequence length="706" mass="78497">MVNKSWMKILMVSVLITPTYFLAEQIGSSSDDLVKAAAYSPINEVNEVSNNPGMLRASVSPVDQQAFINEVVPYAQSTQEKYKVLSSITLAQAILESGWGKSQLAVQGNNLFGIKGKYLGQSVIMPTQEFVNGQMVTVNAEFRKYPTKAESITDHALLFVNGLSWSKDHYKKVVDAKDYIEAANELQKAGYATDPNYALKLIQVVESNNLAKYDVIYDKVTSQKTISERAAVTTTSGHTVWSKPYKVEGVGYVDTAGNYAGKVVDLVSTATTARGTYHQFKYAGKMTGWLDARAFTIYDKLEYDKSFVSRATVTSPVGNGIWSKPYNLEGRVSTGAGTTYANQEVKIEREAKTAHGVYYQFSTNGKVIGWMDKKAFTLHPYDSIISSKQVSLDGQITSDVGNAIWTKAYKLEGTTLVAPASTYRNKDVTINQEVQTQHGTYYRISINGKFIGWIDQKAITLYDKASYNKAVTFDANINKTSGHAVWTQPYRTIGTTLVSSASNYAGKDVQIIREAKTPKGVYYQFKSNNKVIGWMDQRAFLPYDKILTNIKIDKEATIENVTANSIWSHPYFSVGTKYIAGASAYQNKTVKLIREAKTAKGTYYQFSIDGKVIGWLDQKAFKFYNKLESDIVFKASGKITNVTGNAVWSKPYQLQGTTLVSAASVYQNKQVSILRKAKTDRSIYYQFSVNGKVIGWLDQKAFTNVK</sequence>
<evidence type="ECO:0000259" key="7">
    <source>
        <dbReference type="PROSITE" id="PS51780"/>
    </source>
</evidence>
<name>A0A1S7FW36_9LIST</name>
<dbReference type="SMART" id="SM00047">
    <property type="entry name" value="LYZ2"/>
    <property type="match status" value="1"/>
</dbReference>
<keyword evidence="5" id="KW-0961">Cell wall biogenesis/degradation</keyword>
<feature type="signal peptide" evidence="6">
    <location>
        <begin position="1"/>
        <end position="23"/>
    </location>
</feature>
<feature type="domain" description="GW" evidence="7">
    <location>
        <begin position="467"/>
        <end position="545"/>
    </location>
</feature>
<dbReference type="AlphaFoldDB" id="A0A1S7FW36"/>
<keyword evidence="4" id="KW-0378">Hydrolase</keyword>
<keyword evidence="9" id="KW-1185">Reference proteome</keyword>
<comment type="subcellular location">
    <subcellularLocation>
        <location evidence="1">Secreted</location>
    </subcellularLocation>
</comment>
<accession>A0A1S7FW36</accession>
<dbReference type="Gene3D" id="4.10.80.30">
    <property type="entry name" value="DNA polymerase, domain 6"/>
    <property type="match status" value="1"/>
</dbReference>
<dbReference type="Gene3D" id="1.10.530.10">
    <property type="match status" value="1"/>
</dbReference>
<feature type="domain" description="GW" evidence="7">
    <location>
        <begin position="629"/>
        <end position="706"/>
    </location>
</feature>
<dbReference type="InterPro" id="IPR051056">
    <property type="entry name" value="Glycosyl_Hydrolase_73"/>
</dbReference>
<feature type="domain" description="GW" evidence="7">
    <location>
        <begin position="222"/>
        <end position="300"/>
    </location>
</feature>
<dbReference type="PANTHER" id="PTHR33308:SF10">
    <property type="entry name" value="EXO-GLUCOSAMINIDASE LYTG"/>
    <property type="match status" value="1"/>
</dbReference>
<dbReference type="Proteomes" id="UP000223060">
    <property type="component" value="Chromosome"/>
</dbReference>
<gene>
    <name evidence="8" type="ORF">UE46_11775</name>
</gene>
<dbReference type="GO" id="GO:0005576">
    <property type="term" value="C:extracellular region"/>
    <property type="evidence" value="ECO:0007669"/>
    <property type="project" value="UniProtKB-SubCell"/>
</dbReference>
<protein>
    <submittedName>
        <fullName evidence="8">N-acetylmuramoyl-L-alanine amidase</fullName>
    </submittedName>
</protein>
<dbReference type="GO" id="GO:0004040">
    <property type="term" value="F:amidase activity"/>
    <property type="evidence" value="ECO:0007669"/>
    <property type="project" value="InterPro"/>
</dbReference>
<dbReference type="KEGG" id="lwi:UE46_11775"/>
<keyword evidence="3 6" id="KW-0732">Signal</keyword>
<evidence type="ECO:0000256" key="3">
    <source>
        <dbReference type="ARBA" id="ARBA00022729"/>
    </source>
</evidence>
<evidence type="ECO:0000256" key="5">
    <source>
        <dbReference type="ARBA" id="ARBA00023316"/>
    </source>
</evidence>
<organism evidence="8 9">
    <name type="scientific">Listeria weihenstephanensis</name>
    <dbReference type="NCBI Taxonomy" id="1006155"/>
    <lineage>
        <taxon>Bacteria</taxon>
        <taxon>Bacillati</taxon>
        <taxon>Bacillota</taxon>
        <taxon>Bacilli</taxon>
        <taxon>Bacillales</taxon>
        <taxon>Listeriaceae</taxon>
        <taxon>Listeria</taxon>
    </lineage>
</organism>
<evidence type="ECO:0000256" key="2">
    <source>
        <dbReference type="ARBA" id="ARBA00022525"/>
    </source>
</evidence>
<dbReference type="Gene3D" id="2.30.30.170">
    <property type="match status" value="6"/>
</dbReference>
<dbReference type="PROSITE" id="PS51780">
    <property type="entry name" value="GW"/>
    <property type="match status" value="6"/>
</dbReference>
<dbReference type="GO" id="GO:0071555">
    <property type="term" value="P:cell wall organization"/>
    <property type="evidence" value="ECO:0007669"/>
    <property type="project" value="UniProtKB-KW"/>
</dbReference>
<reference evidence="9" key="1">
    <citation type="submission" date="2015-03" db="EMBL/GenBank/DDBJ databases">
        <authorList>
            <person name="Ferrari E."/>
            <person name="Walter M.C."/>
            <person name="Huptas C."/>
            <person name="Scherer S."/>
            <person name="Mueller-Herbst S."/>
        </authorList>
    </citation>
    <scope>NUCLEOTIDE SEQUENCE [LARGE SCALE GENOMIC DNA]</scope>
    <source>
        <strain evidence="9">LWP01</strain>
    </source>
</reference>
<evidence type="ECO:0000256" key="1">
    <source>
        <dbReference type="ARBA" id="ARBA00004613"/>
    </source>
</evidence>
<proteinExistence type="predicted"/>
<evidence type="ECO:0000313" key="9">
    <source>
        <dbReference type="Proteomes" id="UP000223060"/>
    </source>
</evidence>
<dbReference type="Pfam" id="PF01832">
    <property type="entry name" value="Glucosaminidase"/>
    <property type="match status" value="1"/>
</dbReference>
<evidence type="ECO:0000256" key="6">
    <source>
        <dbReference type="SAM" id="SignalP"/>
    </source>
</evidence>
<dbReference type="Pfam" id="PF13457">
    <property type="entry name" value="GW"/>
    <property type="match status" value="6"/>
</dbReference>
<evidence type="ECO:0000256" key="4">
    <source>
        <dbReference type="ARBA" id="ARBA00022801"/>
    </source>
</evidence>
<dbReference type="RefSeq" id="WP_036063388.1">
    <property type="nucleotide sequence ID" value="NZ_CP011102.1"/>
</dbReference>
<dbReference type="PRINTS" id="PR01002">
    <property type="entry name" value="FLGFLGJ"/>
</dbReference>
<feature type="domain" description="GW" evidence="7">
    <location>
        <begin position="303"/>
        <end position="381"/>
    </location>
</feature>
<feature type="domain" description="GW" evidence="7">
    <location>
        <begin position="386"/>
        <end position="464"/>
    </location>
</feature>
<dbReference type="InterPro" id="IPR002901">
    <property type="entry name" value="MGlyc_endo_b_GlcNAc-like_dom"/>
</dbReference>
<dbReference type="PANTHER" id="PTHR33308">
    <property type="entry name" value="PEPTIDOGLYCAN HYDROLASE FLGJ"/>
    <property type="match status" value="1"/>
</dbReference>
<dbReference type="InterPro" id="IPR025987">
    <property type="entry name" value="GW_dom"/>
</dbReference>